<comment type="caution">
    <text evidence="4">The sequence shown here is derived from an EMBL/GenBank/DDBJ whole genome shotgun (WGS) entry which is preliminary data.</text>
</comment>
<dbReference type="InterPro" id="IPR036873">
    <property type="entry name" value="Rhodanese-like_dom_sf"/>
</dbReference>
<name>A0A2T2XGB5_9FIRM</name>
<dbReference type="AlphaFoldDB" id="A0A2T2XGB5"/>
<dbReference type="SMART" id="SM00450">
    <property type="entry name" value="RHOD"/>
    <property type="match status" value="2"/>
</dbReference>
<dbReference type="GO" id="GO:0004792">
    <property type="term" value="F:thiosulfate-cyanide sulfurtransferase activity"/>
    <property type="evidence" value="ECO:0007669"/>
    <property type="project" value="InterPro"/>
</dbReference>
<dbReference type="Gene3D" id="3.40.250.10">
    <property type="entry name" value="Rhodanese-like domain"/>
    <property type="match status" value="2"/>
</dbReference>
<sequence>MSSPLIEPQWLLDHLSDPNIRIFDCRYNLKDPAQARVDYNQGHIPGAQYLDMESDLAGPVTRHGGRHPIPSPTAFAETMSRYGVTGSTYCVGYDVDGVGAARLWWLLRYFGHQKALVLNGGYHAWLRNDYPITQGVPETKPGNFQAHPGNMPTIHFATINTRHHYVMDSRTEERYRGDVEPIDKVAGHIPGATHYDYQKVFDGPGHYRPKDDLISHFAKIPSQRPPVLYCGSGVSACVNVLALQLIGVTAILYPGSWSDWISYPENSIMVGSEIDSD</sequence>
<protein>
    <submittedName>
        <fullName evidence="4">Sulfurtransferase</fullName>
    </submittedName>
</protein>
<keyword evidence="1 4" id="KW-0808">Transferase</keyword>
<evidence type="ECO:0000259" key="3">
    <source>
        <dbReference type="PROSITE" id="PS50206"/>
    </source>
</evidence>
<evidence type="ECO:0000256" key="1">
    <source>
        <dbReference type="ARBA" id="ARBA00022679"/>
    </source>
</evidence>
<organism evidence="4 5">
    <name type="scientific">Sulfobacillus benefaciens</name>
    <dbReference type="NCBI Taxonomy" id="453960"/>
    <lineage>
        <taxon>Bacteria</taxon>
        <taxon>Bacillati</taxon>
        <taxon>Bacillota</taxon>
        <taxon>Clostridia</taxon>
        <taxon>Eubacteriales</taxon>
        <taxon>Clostridiales Family XVII. Incertae Sedis</taxon>
        <taxon>Sulfobacillus</taxon>
    </lineage>
</organism>
<dbReference type="Pfam" id="PF00581">
    <property type="entry name" value="Rhodanese"/>
    <property type="match status" value="2"/>
</dbReference>
<dbReference type="CDD" id="cd01448">
    <property type="entry name" value="TST_Repeat_1"/>
    <property type="match status" value="1"/>
</dbReference>
<dbReference type="PROSITE" id="PS50206">
    <property type="entry name" value="RHODANESE_3"/>
    <property type="match status" value="2"/>
</dbReference>
<dbReference type="CDD" id="cd01449">
    <property type="entry name" value="TST_Repeat_2"/>
    <property type="match status" value="1"/>
</dbReference>
<dbReference type="EMBL" id="PXYW01000019">
    <property type="protein sequence ID" value="PSR33551.1"/>
    <property type="molecule type" value="Genomic_DNA"/>
</dbReference>
<feature type="domain" description="Rhodanese" evidence="3">
    <location>
        <begin position="160"/>
        <end position="269"/>
    </location>
</feature>
<gene>
    <name evidence="4" type="ORF">C7B46_09665</name>
</gene>
<dbReference type="PANTHER" id="PTHR11364:SF27">
    <property type="entry name" value="SULFURTRANSFERASE"/>
    <property type="match status" value="1"/>
</dbReference>
<dbReference type="InterPro" id="IPR001307">
    <property type="entry name" value="Thiosulphate_STrfase_CS"/>
</dbReference>
<accession>A0A2T2XGB5</accession>
<dbReference type="PANTHER" id="PTHR11364">
    <property type="entry name" value="THIOSULFATE SULFERTANSFERASE"/>
    <property type="match status" value="1"/>
</dbReference>
<dbReference type="SUPFAM" id="SSF52821">
    <property type="entry name" value="Rhodanese/Cell cycle control phosphatase"/>
    <property type="match status" value="2"/>
</dbReference>
<evidence type="ECO:0000313" key="4">
    <source>
        <dbReference type="EMBL" id="PSR33551.1"/>
    </source>
</evidence>
<dbReference type="InterPro" id="IPR001763">
    <property type="entry name" value="Rhodanese-like_dom"/>
</dbReference>
<feature type="domain" description="Rhodanese" evidence="3">
    <location>
        <begin position="16"/>
        <end position="134"/>
    </location>
</feature>
<keyword evidence="2" id="KW-0677">Repeat</keyword>
<dbReference type="PROSITE" id="PS00380">
    <property type="entry name" value="RHODANESE_1"/>
    <property type="match status" value="1"/>
</dbReference>
<dbReference type="Proteomes" id="UP000242972">
    <property type="component" value="Unassembled WGS sequence"/>
</dbReference>
<dbReference type="InterPro" id="IPR045078">
    <property type="entry name" value="TST/MPST-like"/>
</dbReference>
<proteinExistence type="predicted"/>
<evidence type="ECO:0000256" key="2">
    <source>
        <dbReference type="ARBA" id="ARBA00022737"/>
    </source>
</evidence>
<reference evidence="4 5" key="1">
    <citation type="journal article" date="2014" name="BMC Genomics">
        <title>Comparison of environmental and isolate Sulfobacillus genomes reveals diverse carbon, sulfur, nitrogen, and hydrogen metabolisms.</title>
        <authorList>
            <person name="Justice N.B."/>
            <person name="Norman A."/>
            <person name="Brown C.T."/>
            <person name="Singh A."/>
            <person name="Thomas B.C."/>
            <person name="Banfield J.F."/>
        </authorList>
    </citation>
    <scope>NUCLEOTIDE SEQUENCE [LARGE SCALE GENOMIC DNA]</scope>
    <source>
        <strain evidence="4">AMDSBA4</strain>
    </source>
</reference>
<evidence type="ECO:0000313" key="5">
    <source>
        <dbReference type="Proteomes" id="UP000242972"/>
    </source>
</evidence>